<proteinExistence type="predicted"/>
<gene>
    <name evidence="1" type="ORF">O0R46_03120</name>
</gene>
<dbReference type="RefSeq" id="WP_269312123.1">
    <property type="nucleotide sequence ID" value="NZ_CP114052.1"/>
</dbReference>
<organism evidence="1 2">
    <name type="scientific">Peptostreptococcus equinus</name>
    <dbReference type="NCBI Taxonomy" id="3003601"/>
    <lineage>
        <taxon>Bacteria</taxon>
        <taxon>Bacillati</taxon>
        <taxon>Bacillota</taxon>
        <taxon>Clostridia</taxon>
        <taxon>Peptostreptococcales</taxon>
        <taxon>Peptostreptococcaceae</taxon>
        <taxon>Peptostreptococcus</taxon>
    </lineage>
</organism>
<dbReference type="Proteomes" id="UP001164187">
    <property type="component" value="Chromosome"/>
</dbReference>
<dbReference type="EMBL" id="CP114052">
    <property type="protein sequence ID" value="WAW15450.1"/>
    <property type="molecule type" value="Genomic_DNA"/>
</dbReference>
<keyword evidence="2" id="KW-1185">Reference proteome</keyword>
<evidence type="ECO:0000313" key="1">
    <source>
        <dbReference type="EMBL" id="WAW15450.1"/>
    </source>
</evidence>
<sequence>MSIEEYKAKIMELLKPFGIAIETSDFSLEFAVQSTIQDILNFCNLKEIPKELEHVVIRRVLANLIGFKLQTDGAESMNIEKGIKSISEGDVSITYYSSIDKGALLNKFIQDSKNYGLDNLYSFRDFRW</sequence>
<accession>A0ABY7JU09</accession>
<evidence type="ECO:0000313" key="2">
    <source>
        <dbReference type="Proteomes" id="UP001164187"/>
    </source>
</evidence>
<reference evidence="1" key="1">
    <citation type="submission" date="2022-12" db="EMBL/GenBank/DDBJ databases">
        <title>Peptostreptococcus.</title>
        <authorList>
            <person name="Lee S.H."/>
        </authorList>
    </citation>
    <scope>NUCLEOTIDE SEQUENCE</scope>
    <source>
        <strain evidence="1">CBA3647</strain>
    </source>
</reference>
<protein>
    <recommendedName>
        <fullName evidence="3">Phage gp6-like head-tail connector protein</fullName>
    </recommendedName>
</protein>
<evidence type="ECO:0008006" key="3">
    <source>
        <dbReference type="Google" id="ProtNLM"/>
    </source>
</evidence>
<name>A0ABY7JU09_9FIRM</name>